<organism evidence="7 8">
    <name type="scientific">Pedobacter nutrimenti</name>
    <dbReference type="NCBI Taxonomy" id="1241337"/>
    <lineage>
        <taxon>Bacteria</taxon>
        <taxon>Pseudomonadati</taxon>
        <taxon>Bacteroidota</taxon>
        <taxon>Sphingobacteriia</taxon>
        <taxon>Sphingobacteriales</taxon>
        <taxon>Sphingobacteriaceae</taxon>
        <taxon>Pedobacter</taxon>
    </lineage>
</organism>
<evidence type="ECO:0000256" key="4">
    <source>
        <dbReference type="ARBA" id="ARBA00023163"/>
    </source>
</evidence>
<evidence type="ECO:0000259" key="5">
    <source>
        <dbReference type="Pfam" id="PF04542"/>
    </source>
</evidence>
<dbReference type="Pfam" id="PF08281">
    <property type="entry name" value="Sigma70_r4_2"/>
    <property type="match status" value="1"/>
</dbReference>
<keyword evidence="4" id="KW-0804">Transcription</keyword>
<reference evidence="7 8" key="1">
    <citation type="submission" date="2018-06" db="EMBL/GenBank/DDBJ databases">
        <title>Genomic Encyclopedia of Archaeal and Bacterial Type Strains, Phase II (KMG-II): from individual species to whole genera.</title>
        <authorList>
            <person name="Goeker M."/>
        </authorList>
    </citation>
    <scope>NUCLEOTIDE SEQUENCE [LARGE SCALE GENOMIC DNA]</scope>
    <source>
        <strain evidence="7 8">DSM 27372</strain>
    </source>
</reference>
<feature type="domain" description="RNA polymerase sigma-70 region 2" evidence="5">
    <location>
        <begin position="24"/>
        <end position="91"/>
    </location>
</feature>
<dbReference type="SUPFAM" id="SSF88659">
    <property type="entry name" value="Sigma3 and sigma4 domains of RNA polymerase sigma factors"/>
    <property type="match status" value="1"/>
</dbReference>
<dbReference type="NCBIfam" id="TIGR02937">
    <property type="entry name" value="sigma70-ECF"/>
    <property type="match status" value="1"/>
</dbReference>
<dbReference type="PANTHER" id="PTHR43133">
    <property type="entry name" value="RNA POLYMERASE ECF-TYPE SIGMA FACTO"/>
    <property type="match status" value="1"/>
</dbReference>
<evidence type="ECO:0000259" key="6">
    <source>
        <dbReference type="Pfam" id="PF08281"/>
    </source>
</evidence>
<dbReference type="AlphaFoldDB" id="A0A318UI58"/>
<keyword evidence="2" id="KW-0805">Transcription regulation</keyword>
<feature type="domain" description="RNA polymerase sigma factor 70 region 4 type 2" evidence="6">
    <location>
        <begin position="123"/>
        <end position="174"/>
    </location>
</feature>
<dbReference type="Proteomes" id="UP000248198">
    <property type="component" value="Unassembled WGS sequence"/>
</dbReference>
<evidence type="ECO:0000256" key="1">
    <source>
        <dbReference type="ARBA" id="ARBA00010641"/>
    </source>
</evidence>
<dbReference type="SUPFAM" id="SSF88946">
    <property type="entry name" value="Sigma2 domain of RNA polymerase sigma factors"/>
    <property type="match status" value="1"/>
</dbReference>
<dbReference type="EMBL" id="QKLU01000003">
    <property type="protein sequence ID" value="PYF74728.1"/>
    <property type="molecule type" value="Genomic_DNA"/>
</dbReference>
<evidence type="ECO:0000313" key="8">
    <source>
        <dbReference type="Proteomes" id="UP000248198"/>
    </source>
</evidence>
<dbReference type="InterPro" id="IPR013325">
    <property type="entry name" value="RNA_pol_sigma_r2"/>
</dbReference>
<keyword evidence="8" id="KW-1185">Reference proteome</keyword>
<dbReference type="InterPro" id="IPR013324">
    <property type="entry name" value="RNA_pol_sigma_r3/r4-like"/>
</dbReference>
<dbReference type="InterPro" id="IPR014284">
    <property type="entry name" value="RNA_pol_sigma-70_dom"/>
</dbReference>
<keyword evidence="3" id="KW-0731">Sigma factor</keyword>
<sequence length="189" mass="22129">MSMDEEKKIIVRIIKGDPKAFSLLVDKYQNLIFHITKGIVPEQMDAEDVCQEVFVKIYKSIGTFKYQSKLSTWIARITYFTALNYLKKSKRNATEDYPEDFLDLETDQDDPQELLIKKSTSAYINTLIGQLPENYRVVLTLYHLEEFSIEEISETTGMPEGTVKNYLFRARKLLKDIIAPHLKKDYEER</sequence>
<dbReference type="GO" id="GO:0003677">
    <property type="term" value="F:DNA binding"/>
    <property type="evidence" value="ECO:0007669"/>
    <property type="project" value="InterPro"/>
</dbReference>
<proteinExistence type="inferred from homology"/>
<dbReference type="GO" id="GO:0016987">
    <property type="term" value="F:sigma factor activity"/>
    <property type="evidence" value="ECO:0007669"/>
    <property type="project" value="UniProtKB-KW"/>
</dbReference>
<evidence type="ECO:0000256" key="3">
    <source>
        <dbReference type="ARBA" id="ARBA00023082"/>
    </source>
</evidence>
<comment type="similarity">
    <text evidence="1">Belongs to the sigma-70 factor family. ECF subfamily.</text>
</comment>
<dbReference type="GO" id="GO:0006352">
    <property type="term" value="P:DNA-templated transcription initiation"/>
    <property type="evidence" value="ECO:0007669"/>
    <property type="project" value="InterPro"/>
</dbReference>
<dbReference type="Gene3D" id="1.10.1740.10">
    <property type="match status" value="1"/>
</dbReference>
<dbReference type="Gene3D" id="1.10.10.10">
    <property type="entry name" value="Winged helix-like DNA-binding domain superfamily/Winged helix DNA-binding domain"/>
    <property type="match status" value="1"/>
</dbReference>
<dbReference type="InterPro" id="IPR036388">
    <property type="entry name" value="WH-like_DNA-bd_sf"/>
</dbReference>
<dbReference type="PANTHER" id="PTHR43133:SF51">
    <property type="entry name" value="RNA POLYMERASE SIGMA FACTOR"/>
    <property type="match status" value="1"/>
</dbReference>
<gene>
    <name evidence="7" type="ORF">B0O44_103174</name>
</gene>
<dbReference type="InterPro" id="IPR039425">
    <property type="entry name" value="RNA_pol_sigma-70-like"/>
</dbReference>
<dbReference type="InterPro" id="IPR007627">
    <property type="entry name" value="RNA_pol_sigma70_r2"/>
</dbReference>
<dbReference type="Pfam" id="PF04542">
    <property type="entry name" value="Sigma70_r2"/>
    <property type="match status" value="1"/>
</dbReference>
<protein>
    <submittedName>
        <fullName evidence="7">RNA polymerase sigma-70 factor (ECF subfamily)</fullName>
    </submittedName>
</protein>
<evidence type="ECO:0000256" key="2">
    <source>
        <dbReference type="ARBA" id="ARBA00023015"/>
    </source>
</evidence>
<name>A0A318UI58_9SPHI</name>
<dbReference type="InterPro" id="IPR013249">
    <property type="entry name" value="RNA_pol_sigma70_r4_t2"/>
</dbReference>
<comment type="caution">
    <text evidence="7">The sequence shown here is derived from an EMBL/GenBank/DDBJ whole genome shotgun (WGS) entry which is preliminary data.</text>
</comment>
<accession>A0A318UI58</accession>
<evidence type="ECO:0000313" key="7">
    <source>
        <dbReference type="EMBL" id="PYF74728.1"/>
    </source>
</evidence>